<dbReference type="AlphaFoldDB" id="A0A1J7J148"/>
<proteinExistence type="predicted"/>
<dbReference type="InParanoid" id="A0A1J7J148"/>
<reference evidence="1 2" key="1">
    <citation type="submission" date="2016-10" db="EMBL/GenBank/DDBJ databases">
        <title>Draft genome sequence of Coniochaeta ligniaria NRRL30616, a lignocellulolytic fungus for bioabatement of inhibitors in plant biomass hydrolysates.</title>
        <authorList>
            <consortium name="DOE Joint Genome Institute"/>
            <person name="Jimenez D.J."/>
            <person name="Hector R.E."/>
            <person name="Riley R."/>
            <person name="Sun H."/>
            <person name="Grigoriev I.V."/>
            <person name="Van Elsas J.D."/>
            <person name="Nichols N.N."/>
        </authorList>
    </citation>
    <scope>NUCLEOTIDE SEQUENCE [LARGE SCALE GENOMIC DNA]</scope>
    <source>
        <strain evidence="1 2">NRRL 30616</strain>
    </source>
</reference>
<evidence type="ECO:0000313" key="1">
    <source>
        <dbReference type="EMBL" id="OIW23584.1"/>
    </source>
</evidence>
<dbReference type="EMBL" id="KV875106">
    <property type="protein sequence ID" value="OIW23584.1"/>
    <property type="molecule type" value="Genomic_DNA"/>
</dbReference>
<sequence length="773" mass="85406">MTVLSIDDTGPASWLFYIVASVGPGGSYRQLAVTLLEATATSDHCGSNLIRPCLNIVTILSDAANQLAIQGELRLAEEFYKDGHKPPRAELPESNASPGILELEGDGPEHGWDRGLREFPFLSACLLLGAGYDPVTGASYDVRTEPLGTAYRDDNLEYGMVILDISDLDEIRYGIVGFTVHFMADVIVGNDDVGYDPVEDLPPEDDPIPTVEEHRPRVPLSARGYMIKFGFMTRFDSSGFAFQTMDKFSLVDARVLDCVWPIDALDLHPVDVEVRPHQNSKSTLEDRAIVSLIGSTQEQDSFDMSIFDTVLLLPSFPSSLLRLMEAHPDLLGPTRSAGQLLKLAYAGRTHLDWTPYKHLSADGIAAALDSPDLAGAESLVFRLGSSCGNTTQLAASLPQLSQLQQLCVLQDPTRTDDTPSAELFAHLSAAADPRTHRLLQSARIVFTGAHSASLRKNFWLTTTTYTPAVHAFPVQQMFVRHQLPANTAGTPRFWPNHIYLGESPLSPQDFAAGFLSILRSITTFPHRLVPSITPEAYLFALATAPPDLTPPLRASITPIPAEAFSIPLRPSPTHQQAECWSLPRDLAPGGWTVLISHDHHYNAAAAAENARDHHQRPTEARTIRYVFVRARERVAFTHLSPREIREDLDLGPDKIDVVCGLDTFLRETAPPGTVVDAALCQRRVEEVARDLASQPQQAKLGAGVEWLAVLGREEACDMLRDFLEDAAFVRRNLRVAMEEDPEGRNWYPELLREGSRHNESETRNQEVFRSLRQ</sequence>
<evidence type="ECO:0000313" key="2">
    <source>
        <dbReference type="Proteomes" id="UP000182658"/>
    </source>
</evidence>
<accession>A0A1J7J148</accession>
<gene>
    <name evidence="1" type="ORF">CONLIGDRAFT_649611</name>
</gene>
<dbReference type="Proteomes" id="UP000182658">
    <property type="component" value="Unassembled WGS sequence"/>
</dbReference>
<dbReference type="STRING" id="1408157.A0A1J7J148"/>
<organism evidence="1 2">
    <name type="scientific">Coniochaeta ligniaria NRRL 30616</name>
    <dbReference type="NCBI Taxonomy" id="1408157"/>
    <lineage>
        <taxon>Eukaryota</taxon>
        <taxon>Fungi</taxon>
        <taxon>Dikarya</taxon>
        <taxon>Ascomycota</taxon>
        <taxon>Pezizomycotina</taxon>
        <taxon>Sordariomycetes</taxon>
        <taxon>Sordariomycetidae</taxon>
        <taxon>Coniochaetales</taxon>
        <taxon>Coniochaetaceae</taxon>
        <taxon>Coniochaeta</taxon>
    </lineage>
</organism>
<protein>
    <submittedName>
        <fullName evidence="1">Uncharacterized protein</fullName>
    </submittedName>
</protein>
<keyword evidence="2" id="KW-1185">Reference proteome</keyword>
<dbReference type="OrthoDB" id="3515175at2759"/>
<name>A0A1J7J148_9PEZI</name>